<dbReference type="EMBL" id="CP007496">
    <property type="protein sequence ID" value="AJA06512.1"/>
    <property type="molecule type" value="Genomic_DNA"/>
</dbReference>
<name>A0A6S4GR23_9BACT</name>
<feature type="region of interest" description="Disordered" evidence="1">
    <location>
        <begin position="219"/>
        <end position="257"/>
    </location>
</feature>
<evidence type="ECO:0000256" key="1">
    <source>
        <dbReference type="SAM" id="MobiDB-lite"/>
    </source>
</evidence>
<evidence type="ECO:0000313" key="4">
    <source>
        <dbReference type="Proteomes" id="UP000030902"/>
    </source>
</evidence>
<protein>
    <recommendedName>
        <fullName evidence="2">PIN domain-containing protein</fullName>
    </recommendedName>
</protein>
<dbReference type="InterPro" id="IPR002716">
    <property type="entry name" value="PIN_dom"/>
</dbReference>
<dbReference type="KEGG" id="sox:TM7x_02265"/>
<keyword evidence="4" id="KW-1185">Reference proteome</keyword>
<dbReference type="InterPro" id="IPR029060">
    <property type="entry name" value="PIN-like_dom_sf"/>
</dbReference>
<dbReference type="Proteomes" id="UP000030902">
    <property type="component" value="Chromosome"/>
</dbReference>
<accession>A0A6S4GR23</accession>
<sequence>MLLGLAAEIYFLAKPRRNSHAGETSMLVDTSVLMDGRVIELAKTGFLLGKVIVPRSVLSELQLLADGADHDKRERARFGMDVVKELKDILKSSFELYDDNERVPEGVDSRLLKLAKEMDAAVLTLDYNLNKVAQVDGVKVLNINELAKSLRMSYLPGDELDLELSQKGQDTHQAVGYLKDGTMVVVENAKRYIGQTKKIEIIRSLQTDAGKMMFAKLTVEPKKPAKQKSSVPKKRTNGRSKTSAQHEAELINLVNKQ</sequence>
<gene>
    <name evidence="3" type="ORF">TM7x_02265</name>
</gene>
<dbReference type="Gene3D" id="3.40.50.1010">
    <property type="entry name" value="5'-nuclease"/>
    <property type="match status" value="1"/>
</dbReference>
<dbReference type="SUPFAM" id="SSF88723">
    <property type="entry name" value="PIN domain-like"/>
    <property type="match status" value="1"/>
</dbReference>
<organism evidence="3 4">
    <name type="scientific">Candidatus Nanosynbacter lyticus</name>
    <dbReference type="NCBI Taxonomy" id="2093824"/>
    <lineage>
        <taxon>Bacteria</taxon>
        <taxon>Candidatus Saccharimonadota</taxon>
        <taxon>Candidatus Saccharimonadia</taxon>
        <taxon>Candidatus Nanosynbacterales</taxon>
        <taxon>Candidatus Nanosynbacteraceae</taxon>
        <taxon>Candidatus Nanosynbacter</taxon>
    </lineage>
</organism>
<reference evidence="3 4" key="1">
    <citation type="journal article" date="2015" name="Proc. Natl. Acad. Sci. U.S.A.">
        <title>Cultivation of a human-associated TM7 phylotype reveals a reduced genome and epibiotic parasitic lifestyle.</title>
        <authorList>
            <person name="He X."/>
            <person name="McLean J.S."/>
            <person name="Edlund A."/>
            <person name="Yooseph S."/>
            <person name="Hall A.P."/>
            <person name="Liu S.Y."/>
            <person name="Dorrestein P.C."/>
            <person name="Esquenazi E."/>
            <person name="Hunter R.C."/>
            <person name="Cheng G."/>
            <person name="Nelson K.E."/>
            <person name="Lux R."/>
            <person name="Shi W."/>
        </authorList>
    </citation>
    <scope>NUCLEOTIDE SEQUENCE [LARGE SCALE GENOMIC DNA]</scope>
    <source>
        <strain evidence="3 4">TM7x</strain>
    </source>
</reference>
<dbReference type="PANTHER" id="PTHR11603:SF147">
    <property type="entry name" value="MEMBRANE PROTEIN"/>
    <property type="match status" value="1"/>
</dbReference>
<dbReference type="InterPro" id="IPR052041">
    <property type="entry name" value="Nucleic_acid_metab_PIN/TRAM"/>
</dbReference>
<evidence type="ECO:0000259" key="2">
    <source>
        <dbReference type="SMART" id="SM00670"/>
    </source>
</evidence>
<dbReference type="AlphaFoldDB" id="A0A6S4GR23"/>
<dbReference type="CDD" id="cd09877">
    <property type="entry name" value="PIN_YacL-like"/>
    <property type="match status" value="1"/>
</dbReference>
<proteinExistence type="predicted"/>
<dbReference type="SMART" id="SM00670">
    <property type="entry name" value="PINc"/>
    <property type="match status" value="1"/>
</dbReference>
<dbReference type="PANTHER" id="PTHR11603">
    <property type="entry name" value="AAA FAMILY ATPASE"/>
    <property type="match status" value="1"/>
</dbReference>
<feature type="domain" description="PIN" evidence="2">
    <location>
        <begin position="24"/>
        <end position="131"/>
    </location>
</feature>
<evidence type="ECO:0000313" key="3">
    <source>
        <dbReference type="EMBL" id="AJA06512.1"/>
    </source>
</evidence>